<name>A0A0G4GUJ6_9ALVE</name>
<reference evidence="2" key="1">
    <citation type="submission" date="2014-11" db="EMBL/GenBank/DDBJ databases">
        <authorList>
            <person name="Otto D Thomas"/>
            <person name="Naeem Raeece"/>
        </authorList>
    </citation>
    <scope>NUCLEOTIDE SEQUENCE</scope>
</reference>
<dbReference type="VEuPathDB" id="CryptoDB:Cvel_23455"/>
<accession>A0A0G4GUJ6</accession>
<organism evidence="2">
    <name type="scientific">Chromera velia CCMP2878</name>
    <dbReference type="NCBI Taxonomy" id="1169474"/>
    <lineage>
        <taxon>Eukaryota</taxon>
        <taxon>Sar</taxon>
        <taxon>Alveolata</taxon>
        <taxon>Colpodellida</taxon>
        <taxon>Chromeraceae</taxon>
        <taxon>Chromera</taxon>
    </lineage>
</organism>
<protein>
    <submittedName>
        <fullName evidence="2">Uncharacterized protein</fullName>
    </submittedName>
</protein>
<evidence type="ECO:0000313" key="2">
    <source>
        <dbReference type="EMBL" id="CEM34515.1"/>
    </source>
</evidence>
<feature type="compositionally biased region" description="Pro residues" evidence="1">
    <location>
        <begin position="8"/>
        <end position="20"/>
    </location>
</feature>
<feature type="region of interest" description="Disordered" evidence="1">
    <location>
        <begin position="168"/>
        <end position="204"/>
    </location>
</feature>
<evidence type="ECO:0000256" key="1">
    <source>
        <dbReference type="SAM" id="MobiDB-lite"/>
    </source>
</evidence>
<feature type="compositionally biased region" description="Acidic residues" evidence="1">
    <location>
        <begin position="181"/>
        <end position="195"/>
    </location>
</feature>
<dbReference type="EMBL" id="CDMZ01001567">
    <property type="protein sequence ID" value="CEM34515.1"/>
    <property type="molecule type" value="Genomic_DNA"/>
</dbReference>
<gene>
    <name evidence="2" type="ORF">Cvel_23455</name>
</gene>
<feature type="region of interest" description="Disordered" evidence="1">
    <location>
        <begin position="1"/>
        <end position="30"/>
    </location>
</feature>
<proteinExistence type="predicted"/>
<dbReference type="AlphaFoldDB" id="A0A0G4GUJ6"/>
<sequence length="204" mass="22659">MAIRKPPAVNPALPPLPPQQQPNGTIPDEYDKLIDEFDPIINPFGDPENEVGLLLVTGVRYFKAQDFGWGSYYPGKKAMYNDPSIHHGSDTTRYPNSRALRLLPHHLFEDTNWRRRNPIADTPTQGVPDPTEITFPIGLRPLTCREEESFPPPSTIAAAASAYEAAGIPSASDQLVPYKDGDDERSEEDEEGEEELSVRGFLTS</sequence>